<keyword evidence="8 15" id="KW-0547">Nucleotide-binding</keyword>
<dbReference type="FunFam" id="3.40.50.620:FF:000021">
    <property type="entry name" value="Riboflavin biosynthesis protein"/>
    <property type="match status" value="1"/>
</dbReference>
<keyword evidence="6 15" id="KW-0808">Transferase</keyword>
<dbReference type="NCBIfam" id="NF004162">
    <property type="entry name" value="PRK05627.1-5"/>
    <property type="match status" value="1"/>
</dbReference>
<dbReference type="InterPro" id="IPR015865">
    <property type="entry name" value="Riboflavin_kinase_bac/euk"/>
</dbReference>
<keyword evidence="11 15" id="KW-0067">ATP-binding</keyword>
<dbReference type="CDD" id="cd02064">
    <property type="entry name" value="FAD_synthetase_N"/>
    <property type="match status" value="1"/>
</dbReference>
<evidence type="ECO:0000256" key="11">
    <source>
        <dbReference type="ARBA" id="ARBA00022840"/>
    </source>
</evidence>
<evidence type="ECO:0000256" key="1">
    <source>
        <dbReference type="ARBA" id="ARBA00002121"/>
    </source>
</evidence>
<dbReference type="Proteomes" id="UP000477311">
    <property type="component" value="Unassembled WGS sequence"/>
</dbReference>
<dbReference type="GO" id="GO:0009398">
    <property type="term" value="P:FMN biosynthetic process"/>
    <property type="evidence" value="ECO:0007669"/>
    <property type="project" value="UniProtKB-UniRule"/>
</dbReference>
<sequence length="319" mass="35188">MNECVIVGNPDALPARGHRPVCVALGFFDGVHLGHQQVIRQMLAEARAHDAAAVVVTFDEHPATVVAPQRVPPLIQTRAQRLRTLAGLGPDAIWVLRFDEALSRLNPEEFVALLQDGVGRLRSVCVGANFRFGHRRAGDVRFLEESGRRHGFTVHAFSVVALDGNVISSTRVRQAIATGHLDVAAQMLGRPWALAGQVVAGDGLGRRLGFPTANLDVRGLVLPPRGVYAARCAVDGRTYRAALNIGLRPTVTTTRADLRVEVHLLDFSGDLYDRELEVVVIEKIRDERKFESLEALTRQIRSDLERVREDWTDRRSGVE</sequence>
<keyword evidence="4 15" id="KW-0285">Flavoprotein</keyword>
<proteinExistence type="inferred from homology"/>
<dbReference type="SUPFAM" id="SSF82114">
    <property type="entry name" value="Riboflavin kinase-like"/>
    <property type="match status" value="1"/>
</dbReference>
<gene>
    <name evidence="17" type="ORF">G4L39_02425</name>
</gene>
<evidence type="ECO:0000256" key="7">
    <source>
        <dbReference type="ARBA" id="ARBA00022695"/>
    </source>
</evidence>
<dbReference type="Pfam" id="PF01687">
    <property type="entry name" value="Flavokinase"/>
    <property type="match status" value="1"/>
</dbReference>
<dbReference type="EC" id="2.7.1.26" evidence="15"/>
<dbReference type="GO" id="GO:0006747">
    <property type="term" value="P:FAD biosynthetic process"/>
    <property type="evidence" value="ECO:0007669"/>
    <property type="project" value="UniProtKB-UniRule"/>
</dbReference>
<evidence type="ECO:0000256" key="6">
    <source>
        <dbReference type="ARBA" id="ARBA00022679"/>
    </source>
</evidence>
<dbReference type="InterPro" id="IPR015864">
    <property type="entry name" value="FAD_synthase"/>
</dbReference>
<dbReference type="Pfam" id="PF06574">
    <property type="entry name" value="FAD_syn"/>
    <property type="match status" value="1"/>
</dbReference>
<comment type="caution">
    <text evidence="17">The sequence shown here is derived from an EMBL/GenBank/DDBJ whole genome shotgun (WGS) entry which is preliminary data.</text>
</comment>
<keyword evidence="7 15" id="KW-0548">Nucleotidyltransferase</keyword>
<dbReference type="UniPathway" id="UPA00277">
    <property type="reaction ID" value="UER00407"/>
</dbReference>
<keyword evidence="10 15" id="KW-0274">FAD</keyword>
<keyword evidence="18" id="KW-1185">Reference proteome</keyword>
<dbReference type="Gene3D" id="2.40.30.30">
    <property type="entry name" value="Riboflavin kinase-like"/>
    <property type="match status" value="1"/>
</dbReference>
<dbReference type="EMBL" id="JAAKYA010000012">
    <property type="protein sequence ID" value="NGO38252.1"/>
    <property type="molecule type" value="Genomic_DNA"/>
</dbReference>
<dbReference type="UniPathway" id="UPA00276">
    <property type="reaction ID" value="UER00406"/>
</dbReference>
<evidence type="ECO:0000256" key="5">
    <source>
        <dbReference type="ARBA" id="ARBA00022643"/>
    </source>
</evidence>
<dbReference type="AlphaFoldDB" id="A0A6M1RU11"/>
<dbReference type="SUPFAM" id="SSF52374">
    <property type="entry name" value="Nucleotidylyl transferase"/>
    <property type="match status" value="1"/>
</dbReference>
<accession>A0A6M1RU11</accession>
<dbReference type="GO" id="GO:0009231">
    <property type="term" value="P:riboflavin biosynthetic process"/>
    <property type="evidence" value="ECO:0007669"/>
    <property type="project" value="InterPro"/>
</dbReference>
<evidence type="ECO:0000256" key="9">
    <source>
        <dbReference type="ARBA" id="ARBA00022777"/>
    </source>
</evidence>
<name>A0A6M1RU11_9BACT</name>
<protein>
    <recommendedName>
        <fullName evidence="15">Riboflavin biosynthesis protein</fullName>
    </recommendedName>
    <domain>
        <recommendedName>
            <fullName evidence="15">Riboflavin kinase</fullName>
            <ecNumber evidence="15">2.7.1.26</ecNumber>
        </recommendedName>
        <alternativeName>
            <fullName evidence="15">Flavokinase</fullName>
        </alternativeName>
    </domain>
    <domain>
        <recommendedName>
            <fullName evidence="15">FMN adenylyltransferase</fullName>
            <ecNumber evidence="15">2.7.7.2</ecNumber>
        </recommendedName>
        <alternativeName>
            <fullName evidence="15">FAD pyrophosphorylase</fullName>
        </alternativeName>
        <alternativeName>
            <fullName evidence="15">FAD synthase</fullName>
        </alternativeName>
    </domain>
</protein>
<evidence type="ECO:0000313" key="18">
    <source>
        <dbReference type="Proteomes" id="UP000477311"/>
    </source>
</evidence>
<evidence type="ECO:0000313" key="17">
    <source>
        <dbReference type="EMBL" id="NGO38252.1"/>
    </source>
</evidence>
<evidence type="ECO:0000256" key="4">
    <source>
        <dbReference type="ARBA" id="ARBA00022630"/>
    </source>
</evidence>
<organism evidence="17 18">
    <name type="scientific">Limisphaera ngatamarikiensis</name>
    <dbReference type="NCBI Taxonomy" id="1324935"/>
    <lineage>
        <taxon>Bacteria</taxon>
        <taxon>Pseudomonadati</taxon>
        <taxon>Verrucomicrobiota</taxon>
        <taxon>Verrucomicrobiia</taxon>
        <taxon>Limisphaerales</taxon>
        <taxon>Limisphaeraceae</taxon>
        <taxon>Limisphaera</taxon>
    </lineage>
</organism>
<dbReference type="RefSeq" id="WP_165105613.1">
    <property type="nucleotide sequence ID" value="NZ_JAAKYA010000012.1"/>
</dbReference>
<evidence type="ECO:0000256" key="15">
    <source>
        <dbReference type="PIRNR" id="PIRNR004491"/>
    </source>
</evidence>
<keyword evidence="5 15" id="KW-0288">FMN</keyword>
<dbReference type="GO" id="GO:0008531">
    <property type="term" value="F:riboflavin kinase activity"/>
    <property type="evidence" value="ECO:0007669"/>
    <property type="project" value="UniProtKB-UniRule"/>
</dbReference>
<dbReference type="PANTHER" id="PTHR22749:SF6">
    <property type="entry name" value="RIBOFLAVIN KINASE"/>
    <property type="match status" value="1"/>
</dbReference>
<evidence type="ECO:0000256" key="13">
    <source>
        <dbReference type="ARBA" id="ARBA00047880"/>
    </source>
</evidence>
<dbReference type="SMART" id="SM00904">
    <property type="entry name" value="Flavokinase"/>
    <property type="match status" value="1"/>
</dbReference>
<evidence type="ECO:0000256" key="8">
    <source>
        <dbReference type="ARBA" id="ARBA00022741"/>
    </source>
</evidence>
<dbReference type="PIRSF" id="PIRSF004491">
    <property type="entry name" value="FAD_Synth"/>
    <property type="match status" value="1"/>
</dbReference>
<comment type="pathway">
    <text evidence="3 15">Cofactor biosynthesis; FMN biosynthesis; FMN from riboflavin (ATP route): step 1/1.</text>
</comment>
<evidence type="ECO:0000256" key="3">
    <source>
        <dbReference type="ARBA" id="ARBA00005201"/>
    </source>
</evidence>
<evidence type="ECO:0000256" key="14">
    <source>
        <dbReference type="ARBA" id="ARBA00049494"/>
    </source>
</evidence>
<dbReference type="NCBIfam" id="NF004160">
    <property type="entry name" value="PRK05627.1-3"/>
    <property type="match status" value="1"/>
</dbReference>
<comment type="similarity">
    <text evidence="15">Belongs to the ribF family.</text>
</comment>
<dbReference type="InterPro" id="IPR014729">
    <property type="entry name" value="Rossmann-like_a/b/a_fold"/>
</dbReference>
<reference evidence="17 18" key="1">
    <citation type="submission" date="2020-02" db="EMBL/GenBank/DDBJ databases">
        <title>Draft genome sequence of Limisphaera ngatamarikiensis NGM72.4T, a thermophilic Verrucomicrobia grouped in subdivision 3.</title>
        <authorList>
            <person name="Carere C.R."/>
            <person name="Steen J."/>
            <person name="Hugenholtz P."/>
            <person name="Stott M.B."/>
        </authorList>
    </citation>
    <scope>NUCLEOTIDE SEQUENCE [LARGE SCALE GENOMIC DNA]</scope>
    <source>
        <strain evidence="17 18">NGM72.4</strain>
    </source>
</reference>
<dbReference type="GO" id="GO:0005524">
    <property type="term" value="F:ATP binding"/>
    <property type="evidence" value="ECO:0007669"/>
    <property type="project" value="UniProtKB-UniRule"/>
</dbReference>
<evidence type="ECO:0000256" key="2">
    <source>
        <dbReference type="ARBA" id="ARBA00004726"/>
    </source>
</evidence>
<dbReference type="GO" id="GO:0003919">
    <property type="term" value="F:FMN adenylyltransferase activity"/>
    <property type="evidence" value="ECO:0007669"/>
    <property type="project" value="UniProtKB-UniRule"/>
</dbReference>
<dbReference type="Gene3D" id="3.40.50.620">
    <property type="entry name" value="HUPs"/>
    <property type="match status" value="1"/>
</dbReference>
<comment type="catalytic activity">
    <reaction evidence="14 15">
        <text>FMN + ATP + H(+) = FAD + diphosphate</text>
        <dbReference type="Rhea" id="RHEA:17237"/>
        <dbReference type="ChEBI" id="CHEBI:15378"/>
        <dbReference type="ChEBI" id="CHEBI:30616"/>
        <dbReference type="ChEBI" id="CHEBI:33019"/>
        <dbReference type="ChEBI" id="CHEBI:57692"/>
        <dbReference type="ChEBI" id="CHEBI:58210"/>
        <dbReference type="EC" id="2.7.7.2"/>
    </reaction>
</comment>
<keyword evidence="9 15" id="KW-0418">Kinase</keyword>
<evidence type="ECO:0000256" key="10">
    <source>
        <dbReference type="ARBA" id="ARBA00022827"/>
    </source>
</evidence>
<dbReference type="InterPro" id="IPR023468">
    <property type="entry name" value="Riboflavin_kinase"/>
</dbReference>
<dbReference type="EC" id="2.7.7.2" evidence="15"/>
<feature type="domain" description="Riboflavin kinase" evidence="16">
    <location>
        <begin position="187"/>
        <end position="312"/>
    </location>
</feature>
<dbReference type="PANTHER" id="PTHR22749">
    <property type="entry name" value="RIBOFLAVIN KINASE/FMN ADENYLYLTRANSFERASE"/>
    <property type="match status" value="1"/>
</dbReference>
<dbReference type="InterPro" id="IPR023465">
    <property type="entry name" value="Riboflavin_kinase_dom_sf"/>
</dbReference>
<comment type="function">
    <text evidence="1">Catalyzes the phosphorylation of riboflavin to FMN followed by the adenylation of FMN to FAD.</text>
</comment>
<dbReference type="NCBIfam" id="TIGR00083">
    <property type="entry name" value="ribF"/>
    <property type="match status" value="1"/>
</dbReference>
<evidence type="ECO:0000259" key="16">
    <source>
        <dbReference type="SMART" id="SM00904"/>
    </source>
</evidence>
<comment type="pathway">
    <text evidence="2 15">Cofactor biosynthesis; FAD biosynthesis; FAD from FMN: step 1/1.</text>
</comment>
<keyword evidence="12" id="KW-0511">Multifunctional enzyme</keyword>
<dbReference type="InterPro" id="IPR002606">
    <property type="entry name" value="Riboflavin_kinase_bac"/>
</dbReference>
<comment type="catalytic activity">
    <reaction evidence="13 15">
        <text>riboflavin + ATP = FMN + ADP + H(+)</text>
        <dbReference type="Rhea" id="RHEA:14357"/>
        <dbReference type="ChEBI" id="CHEBI:15378"/>
        <dbReference type="ChEBI" id="CHEBI:30616"/>
        <dbReference type="ChEBI" id="CHEBI:57986"/>
        <dbReference type="ChEBI" id="CHEBI:58210"/>
        <dbReference type="ChEBI" id="CHEBI:456216"/>
        <dbReference type="EC" id="2.7.1.26"/>
    </reaction>
</comment>
<evidence type="ECO:0000256" key="12">
    <source>
        <dbReference type="ARBA" id="ARBA00023268"/>
    </source>
</evidence>